<dbReference type="HAMAP" id="MF_02065">
    <property type="entry name" value="MltG"/>
    <property type="match status" value="1"/>
</dbReference>
<comment type="function">
    <text evidence="7">Functions as a peptidoglycan terminase that cleaves nascent peptidoglycan strands endolytically to terminate their elongation.</text>
</comment>
<dbReference type="InterPro" id="IPR003770">
    <property type="entry name" value="MLTG-like"/>
</dbReference>
<dbReference type="Proteomes" id="UP000050502">
    <property type="component" value="Unassembled WGS sequence"/>
</dbReference>
<dbReference type="EMBL" id="LGKN01000003">
    <property type="protein sequence ID" value="KPL89809.1"/>
    <property type="molecule type" value="Genomic_DNA"/>
</dbReference>
<organism evidence="8 9">
    <name type="scientific">Ardenticatena maritima</name>
    <dbReference type="NCBI Taxonomy" id="872965"/>
    <lineage>
        <taxon>Bacteria</taxon>
        <taxon>Bacillati</taxon>
        <taxon>Chloroflexota</taxon>
        <taxon>Ardenticatenia</taxon>
        <taxon>Ardenticatenales</taxon>
        <taxon>Ardenticatenaceae</taxon>
        <taxon>Ardenticatena</taxon>
    </lineage>
</organism>
<name>A0A0P6XYK3_9CHLR</name>
<dbReference type="Gene3D" id="3.30.160.60">
    <property type="entry name" value="Classic Zinc Finger"/>
    <property type="match status" value="1"/>
</dbReference>
<evidence type="ECO:0000256" key="3">
    <source>
        <dbReference type="ARBA" id="ARBA00022989"/>
    </source>
</evidence>
<gene>
    <name evidence="7" type="primary">mltG</name>
    <name evidence="8" type="ORF">SE16_03785</name>
</gene>
<dbReference type="GO" id="GO:0005886">
    <property type="term" value="C:plasma membrane"/>
    <property type="evidence" value="ECO:0007669"/>
    <property type="project" value="UniProtKB-UniRule"/>
</dbReference>
<dbReference type="CDD" id="cd08010">
    <property type="entry name" value="MltG_like"/>
    <property type="match status" value="1"/>
</dbReference>
<evidence type="ECO:0000256" key="5">
    <source>
        <dbReference type="ARBA" id="ARBA00023239"/>
    </source>
</evidence>
<dbReference type="GO" id="GO:0009252">
    <property type="term" value="P:peptidoglycan biosynthetic process"/>
    <property type="evidence" value="ECO:0007669"/>
    <property type="project" value="UniProtKB-UniRule"/>
</dbReference>
<evidence type="ECO:0000256" key="2">
    <source>
        <dbReference type="ARBA" id="ARBA00022692"/>
    </source>
</evidence>
<evidence type="ECO:0000313" key="8">
    <source>
        <dbReference type="EMBL" id="KPL89809.1"/>
    </source>
</evidence>
<sequence>MEQRLTGLYLALNRDKITQPASNDDSTVVFTIEPGETALTIAQRLEDEGLITDATLFRRLLVYRGADQKLAAGTYQLRRNMTMDELIQALQQGRVEEVLVTIPEGWRREQIAELLEAKGLVSAGEYLAATASVEPYRATFDFLADAPPDAPLEGFLFPDTYRVIPDETTAQSFVEMQLRTFGQRLSPELRAAIAEKGMTIYEAVTLASIVEREAVVDEERPLIASVFENRWRDGTLLNADPTVQYALGYQEETQTWWKTPLYLDDLEIDSPYNTYKYPGLPPTPICNPGLAALRAVATAPQTDYYYFVARGDGTHVFAKTLEEHQQNVEQYRR</sequence>
<comment type="similarity">
    <text evidence="7">Belongs to the transglycosylase MltG family.</text>
</comment>
<dbReference type="AlphaFoldDB" id="A0A0P6XYK3"/>
<evidence type="ECO:0000256" key="4">
    <source>
        <dbReference type="ARBA" id="ARBA00023136"/>
    </source>
</evidence>
<keyword evidence="1 7" id="KW-1003">Cell membrane</keyword>
<accession>A0A0P6XYK3</accession>
<comment type="catalytic activity">
    <reaction evidence="7">
        <text>a peptidoglycan chain = a peptidoglycan chain with N-acetyl-1,6-anhydromuramyl-[peptide] at the reducing end + a peptidoglycan chain with N-acetylglucosamine at the non-reducing end.</text>
        <dbReference type="EC" id="4.2.2.29"/>
    </reaction>
</comment>
<proteinExistence type="inferred from homology"/>
<dbReference type="PATRIC" id="fig|872965.6.peg.723"/>
<evidence type="ECO:0000256" key="6">
    <source>
        <dbReference type="ARBA" id="ARBA00023316"/>
    </source>
</evidence>
<comment type="caution">
    <text evidence="8">The sequence shown here is derived from an EMBL/GenBank/DDBJ whole genome shotgun (WGS) entry which is preliminary data.</text>
</comment>
<feature type="site" description="Important for catalytic activity" evidence="7">
    <location>
        <position position="213"/>
    </location>
</feature>
<evidence type="ECO:0000256" key="1">
    <source>
        <dbReference type="ARBA" id="ARBA00022475"/>
    </source>
</evidence>
<reference evidence="8 9" key="1">
    <citation type="submission" date="2015-07" db="EMBL/GenBank/DDBJ databases">
        <title>Whole genome sequence of Ardenticatena maritima DSM 23922.</title>
        <authorList>
            <person name="Hemp J."/>
            <person name="Ward L.M."/>
            <person name="Pace L.A."/>
            <person name="Fischer W.W."/>
        </authorList>
    </citation>
    <scope>NUCLEOTIDE SEQUENCE [LARGE SCALE GENOMIC DNA]</scope>
    <source>
        <strain evidence="8 9">110S</strain>
    </source>
</reference>
<keyword evidence="2 7" id="KW-0812">Transmembrane</keyword>
<dbReference type="Gene3D" id="3.30.1490.480">
    <property type="entry name" value="Endolytic murein transglycosylase"/>
    <property type="match status" value="1"/>
</dbReference>
<protein>
    <recommendedName>
        <fullName evidence="7">Endolytic murein transglycosylase</fullName>
        <ecNumber evidence="7">4.2.2.29</ecNumber>
    </recommendedName>
    <alternativeName>
        <fullName evidence="7">Peptidoglycan lytic transglycosylase</fullName>
    </alternativeName>
    <alternativeName>
        <fullName evidence="7">Peptidoglycan polymerization terminase</fullName>
    </alternativeName>
</protein>
<dbReference type="GO" id="GO:0071555">
    <property type="term" value="P:cell wall organization"/>
    <property type="evidence" value="ECO:0007669"/>
    <property type="project" value="UniProtKB-KW"/>
</dbReference>
<keyword evidence="4 7" id="KW-0472">Membrane</keyword>
<dbReference type="PANTHER" id="PTHR30518">
    <property type="entry name" value="ENDOLYTIC MUREIN TRANSGLYCOSYLASE"/>
    <property type="match status" value="1"/>
</dbReference>
<keyword evidence="6 7" id="KW-0961">Cell wall biogenesis/degradation</keyword>
<keyword evidence="3 7" id="KW-1133">Transmembrane helix</keyword>
<evidence type="ECO:0000256" key="7">
    <source>
        <dbReference type="HAMAP-Rule" id="MF_02065"/>
    </source>
</evidence>
<dbReference type="NCBIfam" id="TIGR00247">
    <property type="entry name" value="endolytic transglycosylase MltG"/>
    <property type="match status" value="1"/>
</dbReference>
<dbReference type="Pfam" id="PF02618">
    <property type="entry name" value="YceG"/>
    <property type="match status" value="1"/>
</dbReference>
<dbReference type="GO" id="GO:0008932">
    <property type="term" value="F:lytic endotransglycosylase activity"/>
    <property type="evidence" value="ECO:0007669"/>
    <property type="project" value="UniProtKB-UniRule"/>
</dbReference>
<evidence type="ECO:0000313" key="9">
    <source>
        <dbReference type="Proteomes" id="UP000050502"/>
    </source>
</evidence>
<keyword evidence="5 7" id="KW-0456">Lyase</keyword>
<dbReference type="PANTHER" id="PTHR30518:SF2">
    <property type="entry name" value="ENDOLYTIC MUREIN TRANSGLYCOSYLASE"/>
    <property type="match status" value="1"/>
</dbReference>
<dbReference type="EC" id="4.2.2.29" evidence="7"/>